<feature type="transmembrane region" description="Helical" evidence="6">
    <location>
        <begin position="221"/>
        <end position="242"/>
    </location>
</feature>
<feature type="transmembrane region" description="Helical" evidence="6">
    <location>
        <begin position="254"/>
        <end position="271"/>
    </location>
</feature>
<accession>A0A1M5VDS6</accession>
<dbReference type="InterPro" id="IPR011701">
    <property type="entry name" value="MFS"/>
</dbReference>
<dbReference type="AlphaFoldDB" id="A0A1M5VDS6"/>
<feature type="transmembrane region" description="Helical" evidence="6">
    <location>
        <begin position="96"/>
        <end position="118"/>
    </location>
</feature>
<dbReference type="PANTHER" id="PTHR23530:SF1">
    <property type="entry name" value="PERMEASE, MAJOR FACILITATOR SUPERFAMILY-RELATED"/>
    <property type="match status" value="1"/>
</dbReference>
<dbReference type="OrthoDB" id="9816124at2"/>
<feature type="transmembrane region" description="Helical" evidence="6">
    <location>
        <begin position="372"/>
        <end position="394"/>
    </location>
</feature>
<dbReference type="PROSITE" id="PS50850">
    <property type="entry name" value="MFS"/>
    <property type="match status" value="1"/>
</dbReference>
<dbReference type="SUPFAM" id="SSF103473">
    <property type="entry name" value="MFS general substrate transporter"/>
    <property type="match status" value="1"/>
</dbReference>
<dbReference type="Gene3D" id="1.20.1250.20">
    <property type="entry name" value="MFS general substrate transporter like domains"/>
    <property type="match status" value="1"/>
</dbReference>
<evidence type="ECO:0000256" key="3">
    <source>
        <dbReference type="ARBA" id="ARBA00022692"/>
    </source>
</evidence>
<dbReference type="EMBL" id="FQXP01000004">
    <property type="protein sequence ID" value="SHH73380.1"/>
    <property type="molecule type" value="Genomic_DNA"/>
</dbReference>
<gene>
    <name evidence="8" type="ORF">SAMN02745196_01247</name>
</gene>
<evidence type="ECO:0000259" key="7">
    <source>
        <dbReference type="PROSITE" id="PS50850"/>
    </source>
</evidence>
<evidence type="ECO:0000256" key="1">
    <source>
        <dbReference type="ARBA" id="ARBA00004651"/>
    </source>
</evidence>
<feature type="transmembrane region" description="Helical" evidence="6">
    <location>
        <begin position="139"/>
        <end position="158"/>
    </location>
</feature>
<reference evidence="8 9" key="1">
    <citation type="submission" date="2016-11" db="EMBL/GenBank/DDBJ databases">
        <authorList>
            <person name="Jaros S."/>
            <person name="Januszkiewicz K."/>
            <person name="Wedrychowicz H."/>
        </authorList>
    </citation>
    <scope>NUCLEOTIDE SEQUENCE [LARGE SCALE GENOMIC DNA]</scope>
    <source>
        <strain evidence="8 9">DSM 3089</strain>
    </source>
</reference>
<dbReference type="InterPro" id="IPR020846">
    <property type="entry name" value="MFS_dom"/>
</dbReference>
<evidence type="ECO:0000256" key="6">
    <source>
        <dbReference type="SAM" id="Phobius"/>
    </source>
</evidence>
<feature type="transmembrane region" description="Helical" evidence="6">
    <location>
        <begin position="278"/>
        <end position="298"/>
    </location>
</feature>
<dbReference type="GO" id="GO:0022857">
    <property type="term" value="F:transmembrane transporter activity"/>
    <property type="evidence" value="ECO:0007669"/>
    <property type="project" value="InterPro"/>
</dbReference>
<feature type="transmembrane region" description="Helical" evidence="6">
    <location>
        <begin position="164"/>
        <end position="181"/>
    </location>
</feature>
<dbReference type="InterPro" id="IPR053160">
    <property type="entry name" value="MFS_DHA3_Transporter"/>
</dbReference>
<evidence type="ECO:0000313" key="9">
    <source>
        <dbReference type="Proteomes" id="UP000184526"/>
    </source>
</evidence>
<keyword evidence="2" id="KW-0813">Transport</keyword>
<feature type="transmembrane region" description="Helical" evidence="6">
    <location>
        <begin position="71"/>
        <end position="90"/>
    </location>
</feature>
<dbReference type="PANTHER" id="PTHR23530">
    <property type="entry name" value="TRANSPORT PROTEIN-RELATED"/>
    <property type="match status" value="1"/>
</dbReference>
<dbReference type="Pfam" id="PF07690">
    <property type="entry name" value="MFS_1"/>
    <property type="match status" value="1"/>
</dbReference>
<sequence>MIINKDKVYLKFLLIRILLSTNLILSIRVLYMIAFNISYGEIGVLRSIFAFTVTFFELPTGIIADKVSRRLSMLIASVFFSAHSIVYIFLPSYTGFIIAQIMLGVSISFISGADSSYLHNYIKNNTKDDFLKVTGDIRYISKWFLAILSIISSIIYNINPYYNFAITFIMGIAAFIVVFSLPRDSMVSYMEIWKKSFFKEVYILTKDAIKNLLENKYLMKIIIYTSITFTFLIINFEYYQILLQKLNFPSKYNGSLYASFMIFMGIGYKISSKLVRKYSTYSIFYTYMILISSTFFIFSKTSSLYIVLLGIMVQQICFGSWELILENMVLEESPEDNMKSTISSLNSLVTNIIKAIYSLILAFMFSKLGYKFSYIVMGSCIIGMVIINYILTLFKKVR</sequence>
<feature type="domain" description="Major facilitator superfamily (MFS) profile" evidence="7">
    <location>
        <begin position="1"/>
        <end position="396"/>
    </location>
</feature>
<keyword evidence="9" id="KW-1185">Reference proteome</keyword>
<keyword evidence="3 6" id="KW-0812">Transmembrane</keyword>
<dbReference type="STRING" id="1121306.SAMN02745196_01247"/>
<keyword evidence="5 6" id="KW-0472">Membrane</keyword>
<evidence type="ECO:0000256" key="2">
    <source>
        <dbReference type="ARBA" id="ARBA00022448"/>
    </source>
</evidence>
<organism evidence="8 9">
    <name type="scientific">Clostridium collagenovorans DSM 3089</name>
    <dbReference type="NCBI Taxonomy" id="1121306"/>
    <lineage>
        <taxon>Bacteria</taxon>
        <taxon>Bacillati</taxon>
        <taxon>Bacillota</taxon>
        <taxon>Clostridia</taxon>
        <taxon>Eubacteriales</taxon>
        <taxon>Clostridiaceae</taxon>
        <taxon>Clostridium</taxon>
    </lineage>
</organism>
<evidence type="ECO:0000256" key="4">
    <source>
        <dbReference type="ARBA" id="ARBA00022989"/>
    </source>
</evidence>
<dbReference type="InterPro" id="IPR036259">
    <property type="entry name" value="MFS_trans_sf"/>
</dbReference>
<protein>
    <submittedName>
        <fullName evidence="8">Predicted arabinose efflux permease, MFS family</fullName>
    </submittedName>
</protein>
<comment type="subcellular location">
    <subcellularLocation>
        <location evidence="1">Cell membrane</location>
        <topology evidence="1">Multi-pass membrane protein</topology>
    </subcellularLocation>
</comment>
<feature type="transmembrane region" description="Helical" evidence="6">
    <location>
        <begin position="12"/>
        <end position="37"/>
    </location>
</feature>
<dbReference type="GO" id="GO:0005886">
    <property type="term" value="C:plasma membrane"/>
    <property type="evidence" value="ECO:0007669"/>
    <property type="project" value="UniProtKB-SubCell"/>
</dbReference>
<feature type="transmembrane region" description="Helical" evidence="6">
    <location>
        <begin position="345"/>
        <end position="366"/>
    </location>
</feature>
<name>A0A1M5VDS6_9CLOT</name>
<evidence type="ECO:0000313" key="8">
    <source>
        <dbReference type="EMBL" id="SHH73380.1"/>
    </source>
</evidence>
<evidence type="ECO:0000256" key="5">
    <source>
        <dbReference type="ARBA" id="ARBA00023136"/>
    </source>
</evidence>
<keyword evidence="4 6" id="KW-1133">Transmembrane helix</keyword>
<feature type="transmembrane region" description="Helical" evidence="6">
    <location>
        <begin position="304"/>
        <end position="324"/>
    </location>
</feature>
<dbReference type="RefSeq" id="WP_072831127.1">
    <property type="nucleotide sequence ID" value="NZ_FQXP01000004.1"/>
</dbReference>
<feature type="transmembrane region" description="Helical" evidence="6">
    <location>
        <begin position="43"/>
        <end position="64"/>
    </location>
</feature>
<proteinExistence type="predicted"/>
<dbReference type="Proteomes" id="UP000184526">
    <property type="component" value="Unassembled WGS sequence"/>
</dbReference>